<evidence type="ECO:0000256" key="5">
    <source>
        <dbReference type="ARBA" id="ARBA00005877"/>
    </source>
</evidence>
<keyword evidence="10 23" id="KW-0479">Metal-binding</keyword>
<keyword evidence="26" id="KW-1185">Reference proteome</keyword>
<evidence type="ECO:0000256" key="1">
    <source>
        <dbReference type="ARBA" id="ARBA00004395"/>
    </source>
</evidence>
<evidence type="ECO:0000256" key="15">
    <source>
        <dbReference type="ARBA" id="ARBA00023002"/>
    </source>
</evidence>
<comment type="subcellular location">
    <subcellularLocation>
        <location evidence="3">Cytoplasm</location>
    </subcellularLocation>
    <subcellularLocation>
        <location evidence="2">Endoplasmic reticulum membrane</location>
        <topology evidence="2">Peripheral membrane protein</topology>
    </subcellularLocation>
    <subcellularLocation>
        <location evidence="1">Golgi apparatus membrane</location>
        <topology evidence="1">Peripheral membrane protein</topology>
    </subcellularLocation>
</comment>
<evidence type="ECO:0000256" key="14">
    <source>
        <dbReference type="ARBA" id="ARBA00022964"/>
    </source>
</evidence>
<keyword evidence="14" id="KW-0223">Dioxygenase</keyword>
<evidence type="ECO:0000256" key="16">
    <source>
        <dbReference type="ARBA" id="ARBA00023004"/>
    </source>
</evidence>
<feature type="binding site" evidence="23">
    <location>
        <position position="351"/>
    </location>
    <ligand>
        <name>Fe cation</name>
        <dbReference type="ChEBI" id="CHEBI:24875"/>
    </ligand>
</feature>
<comment type="function">
    <text evidence="21">Catalyzes the conversion of 4-hydroxyphenylpyruvic acid to homogentisic acid, one of the steps in tyrosine catabolism.</text>
</comment>
<keyword evidence="13" id="KW-0828">Tyrosine catabolism</keyword>
<dbReference type="Proteomes" id="UP001177023">
    <property type="component" value="Unassembled WGS sequence"/>
</dbReference>
<dbReference type="GO" id="GO:0000139">
    <property type="term" value="C:Golgi membrane"/>
    <property type="evidence" value="ECO:0007669"/>
    <property type="project" value="UniProtKB-SubCell"/>
</dbReference>
<keyword evidence="17" id="KW-0333">Golgi apparatus</keyword>
<feature type="binding site" evidence="23">
    <location>
        <position position="268"/>
    </location>
    <ligand>
        <name>Fe cation</name>
        <dbReference type="ChEBI" id="CHEBI:24875"/>
    </ligand>
</feature>
<evidence type="ECO:0000256" key="13">
    <source>
        <dbReference type="ARBA" id="ARBA00022878"/>
    </source>
</evidence>
<evidence type="ECO:0000256" key="8">
    <source>
        <dbReference type="ARBA" id="ARBA00018452"/>
    </source>
</evidence>
<evidence type="ECO:0000256" key="18">
    <source>
        <dbReference type="ARBA" id="ARBA00023136"/>
    </source>
</evidence>
<dbReference type="CDD" id="cd08342">
    <property type="entry name" value="HPPD_N_like"/>
    <property type="match status" value="1"/>
</dbReference>
<dbReference type="GO" id="GO:0006559">
    <property type="term" value="P:L-phenylalanine catabolic process"/>
    <property type="evidence" value="ECO:0007669"/>
    <property type="project" value="UniProtKB-KW"/>
</dbReference>
<evidence type="ECO:0000256" key="21">
    <source>
        <dbReference type="ARBA" id="ARBA00033727"/>
    </source>
</evidence>
<evidence type="ECO:0000256" key="23">
    <source>
        <dbReference type="PIRSR" id="PIRSR009283-1"/>
    </source>
</evidence>
<feature type="binding site" evidence="23">
    <location>
        <position position="183"/>
    </location>
    <ligand>
        <name>Fe cation</name>
        <dbReference type="ChEBI" id="CHEBI:24875"/>
    </ligand>
</feature>
<evidence type="ECO:0000256" key="12">
    <source>
        <dbReference type="ARBA" id="ARBA00022824"/>
    </source>
</evidence>
<gene>
    <name evidence="25" type="ORF">MSPICULIGERA_LOCUS18219</name>
</gene>
<evidence type="ECO:0000256" key="7">
    <source>
        <dbReference type="ARBA" id="ARBA00013222"/>
    </source>
</evidence>
<evidence type="ECO:0000256" key="3">
    <source>
        <dbReference type="ARBA" id="ARBA00004496"/>
    </source>
</evidence>
<evidence type="ECO:0000256" key="20">
    <source>
        <dbReference type="ARBA" id="ARBA00029786"/>
    </source>
</evidence>
<dbReference type="NCBIfam" id="TIGR01263">
    <property type="entry name" value="4HPPD"/>
    <property type="match status" value="1"/>
</dbReference>
<dbReference type="EC" id="1.13.11.27" evidence="7"/>
<evidence type="ECO:0000256" key="22">
    <source>
        <dbReference type="ARBA" id="ARBA00048047"/>
    </source>
</evidence>
<keyword evidence="15" id="KW-0560">Oxidoreductase</keyword>
<sequence length="383" mass="43065">MDVIPGKVGEESPRSPIGFDHIKFIVGNAKQAAYWYCANFGFRPFAYKGLETGSTRVAAHAIKQGEIVLVFESAIRPNDPEYGNFLSTHSDSVRDVAFEVDDVDALVRQAKMKGTTVIRDVTAESDDDGTIKTAALRTFGDVLHTLVERKNYHGLFMPGFKAHPWDGEFFEKLPSTDFLVVDHFVGAQPEMEMATVAEWYERILQFHRFWTDGDAVVDTGKSALTAKYEANENSTIKAVISEGVNIEGKGLSQIQEFVDYNGGAGVQHIAFTTEDIVGSVQALKDRGVELMDVPDKYYDLIKERLSGTKIKISEDLQRLQDLKIFVDFDEEGYLLQKFTKPLDDRPTLFIEIIQRHNYKGFGAGNFKAIFEAIELLQEERHTL</sequence>
<evidence type="ECO:0000313" key="25">
    <source>
        <dbReference type="EMBL" id="CAJ0580016.1"/>
    </source>
</evidence>
<comment type="subunit">
    <text evidence="6">Homodimer.</text>
</comment>
<dbReference type="InterPro" id="IPR004360">
    <property type="entry name" value="Glyas_Fos-R_dOase_dom"/>
</dbReference>
<evidence type="ECO:0000256" key="2">
    <source>
        <dbReference type="ARBA" id="ARBA00004406"/>
    </source>
</evidence>
<evidence type="ECO:0000313" key="26">
    <source>
        <dbReference type="Proteomes" id="UP001177023"/>
    </source>
</evidence>
<feature type="domain" description="VOC" evidence="24">
    <location>
        <begin position="180"/>
        <end position="340"/>
    </location>
</feature>
<dbReference type="AlphaFoldDB" id="A0AA36D3H0"/>
<proteinExistence type="inferred from homology"/>
<dbReference type="PANTHER" id="PTHR11959">
    <property type="entry name" value="4-HYDROXYPHENYLPYRUVATE DIOXYGENASE"/>
    <property type="match status" value="1"/>
</dbReference>
<dbReference type="Gene3D" id="3.10.180.10">
    <property type="entry name" value="2,3-Dihydroxybiphenyl 1,2-Dioxygenase, domain 1"/>
    <property type="match status" value="2"/>
</dbReference>
<name>A0AA36D3H0_9BILA</name>
<dbReference type="PIRSF" id="PIRSF009283">
    <property type="entry name" value="HPP_dOase"/>
    <property type="match status" value="1"/>
</dbReference>
<dbReference type="PANTHER" id="PTHR11959:SF1">
    <property type="entry name" value="4-HYDROXYPHENYLPYRUVATE DIOXYGENASE"/>
    <property type="match status" value="1"/>
</dbReference>
<keyword evidence="16 23" id="KW-0408">Iron</keyword>
<dbReference type="EMBL" id="CATQJA010002659">
    <property type="protein sequence ID" value="CAJ0580016.1"/>
    <property type="molecule type" value="Genomic_DNA"/>
</dbReference>
<accession>A0AA36D3H0</accession>
<evidence type="ECO:0000256" key="11">
    <source>
        <dbReference type="ARBA" id="ARBA00022737"/>
    </source>
</evidence>
<keyword evidence="19" id="KW-0585">Phenylalanine catabolism</keyword>
<dbReference type="GO" id="GO:0003868">
    <property type="term" value="F:4-hydroxyphenylpyruvate dioxygenase activity"/>
    <property type="evidence" value="ECO:0007669"/>
    <property type="project" value="UniProtKB-EC"/>
</dbReference>
<dbReference type="InterPro" id="IPR029068">
    <property type="entry name" value="Glyas_Bleomycin-R_OHBP_Dase"/>
</dbReference>
<evidence type="ECO:0000256" key="19">
    <source>
        <dbReference type="ARBA" id="ARBA00023232"/>
    </source>
</evidence>
<protein>
    <recommendedName>
        <fullName evidence="8">4-hydroxyphenylpyruvate dioxygenase</fullName>
        <ecNumber evidence="7">1.13.11.27</ecNumber>
    </recommendedName>
    <alternativeName>
        <fullName evidence="20">4-hydroxyphenylpyruvic acid oxidase</fullName>
    </alternativeName>
</protein>
<comment type="caution">
    <text evidence="25">The sequence shown here is derived from an EMBL/GenBank/DDBJ whole genome shotgun (WGS) entry which is preliminary data.</text>
</comment>
<dbReference type="GO" id="GO:0006572">
    <property type="term" value="P:L-tyrosine catabolic process"/>
    <property type="evidence" value="ECO:0007669"/>
    <property type="project" value="UniProtKB-KW"/>
</dbReference>
<keyword evidence="9" id="KW-0963">Cytoplasm</keyword>
<keyword evidence="12" id="KW-0256">Endoplasmic reticulum</keyword>
<evidence type="ECO:0000256" key="6">
    <source>
        <dbReference type="ARBA" id="ARBA00011738"/>
    </source>
</evidence>
<evidence type="ECO:0000259" key="24">
    <source>
        <dbReference type="PROSITE" id="PS51819"/>
    </source>
</evidence>
<feature type="non-terminal residue" evidence="25">
    <location>
        <position position="383"/>
    </location>
</feature>
<keyword evidence="11" id="KW-0677">Repeat</keyword>
<organism evidence="25 26">
    <name type="scientific">Mesorhabditis spiculigera</name>
    <dbReference type="NCBI Taxonomy" id="96644"/>
    <lineage>
        <taxon>Eukaryota</taxon>
        <taxon>Metazoa</taxon>
        <taxon>Ecdysozoa</taxon>
        <taxon>Nematoda</taxon>
        <taxon>Chromadorea</taxon>
        <taxon>Rhabditida</taxon>
        <taxon>Rhabditina</taxon>
        <taxon>Rhabditomorpha</taxon>
        <taxon>Rhabditoidea</taxon>
        <taxon>Rhabditidae</taxon>
        <taxon>Mesorhabditinae</taxon>
        <taxon>Mesorhabditis</taxon>
    </lineage>
</organism>
<comment type="similarity">
    <text evidence="5">Belongs to the 4HPPD family.</text>
</comment>
<evidence type="ECO:0000256" key="17">
    <source>
        <dbReference type="ARBA" id="ARBA00023034"/>
    </source>
</evidence>
<evidence type="ECO:0000256" key="9">
    <source>
        <dbReference type="ARBA" id="ARBA00022490"/>
    </source>
</evidence>
<evidence type="ECO:0000256" key="10">
    <source>
        <dbReference type="ARBA" id="ARBA00022723"/>
    </source>
</evidence>
<dbReference type="InterPro" id="IPR041735">
    <property type="entry name" value="4OHPhenylPyrv_dOase_C"/>
</dbReference>
<feature type="domain" description="VOC" evidence="24">
    <location>
        <begin position="18"/>
        <end position="149"/>
    </location>
</feature>
<dbReference type="FunFam" id="3.10.180.10:FF:000022">
    <property type="entry name" value="4-hydroxyphenylpyruvate dioxygenase"/>
    <property type="match status" value="1"/>
</dbReference>
<dbReference type="InterPro" id="IPR037523">
    <property type="entry name" value="VOC_core"/>
</dbReference>
<comment type="cofactor">
    <cofactor evidence="23">
        <name>Fe cation</name>
        <dbReference type="ChEBI" id="CHEBI:24875"/>
    </cofactor>
    <text evidence="23">Binds 1 Fe cation per subunit.</text>
</comment>
<dbReference type="SUPFAM" id="SSF54593">
    <property type="entry name" value="Glyoxalase/Bleomycin resistance protein/Dihydroxybiphenyl dioxygenase"/>
    <property type="match status" value="1"/>
</dbReference>
<dbReference type="GO" id="GO:0046872">
    <property type="term" value="F:metal ion binding"/>
    <property type="evidence" value="ECO:0007669"/>
    <property type="project" value="UniProtKB-KW"/>
</dbReference>
<dbReference type="PROSITE" id="PS51819">
    <property type="entry name" value="VOC"/>
    <property type="match status" value="2"/>
</dbReference>
<dbReference type="Pfam" id="PF00903">
    <property type="entry name" value="Glyoxalase"/>
    <property type="match status" value="2"/>
</dbReference>
<keyword evidence="18" id="KW-0472">Membrane</keyword>
<evidence type="ECO:0000256" key="4">
    <source>
        <dbReference type="ARBA" id="ARBA00005162"/>
    </source>
</evidence>
<dbReference type="GO" id="GO:0005789">
    <property type="term" value="C:endoplasmic reticulum membrane"/>
    <property type="evidence" value="ECO:0007669"/>
    <property type="project" value="UniProtKB-SubCell"/>
</dbReference>
<dbReference type="GO" id="GO:0042803">
    <property type="term" value="F:protein homodimerization activity"/>
    <property type="evidence" value="ECO:0007669"/>
    <property type="project" value="UniProtKB-ARBA"/>
</dbReference>
<dbReference type="InterPro" id="IPR041736">
    <property type="entry name" value="4OHPhenylPyrv_dOase_N"/>
</dbReference>
<comment type="catalytic activity">
    <reaction evidence="22">
        <text>3-(4-hydroxyphenyl)pyruvate + O2 = homogentisate + CO2</text>
        <dbReference type="Rhea" id="RHEA:16189"/>
        <dbReference type="ChEBI" id="CHEBI:15379"/>
        <dbReference type="ChEBI" id="CHEBI:16169"/>
        <dbReference type="ChEBI" id="CHEBI:16526"/>
        <dbReference type="ChEBI" id="CHEBI:36242"/>
        <dbReference type="EC" id="1.13.11.27"/>
    </reaction>
    <physiologicalReaction direction="left-to-right" evidence="22">
        <dbReference type="Rhea" id="RHEA:16190"/>
    </physiologicalReaction>
</comment>
<dbReference type="CDD" id="cd07250">
    <property type="entry name" value="HPPD_C_like"/>
    <property type="match status" value="1"/>
</dbReference>
<dbReference type="InterPro" id="IPR005956">
    <property type="entry name" value="4OHPhenylPyrv_dOase"/>
</dbReference>
<comment type="pathway">
    <text evidence="4">Amino-acid degradation; L-phenylalanine degradation; acetoacetate and fumarate from L-phenylalanine: step 3/6.</text>
</comment>
<reference evidence="25" key="1">
    <citation type="submission" date="2023-06" db="EMBL/GenBank/DDBJ databases">
        <authorList>
            <person name="Delattre M."/>
        </authorList>
    </citation>
    <scope>NUCLEOTIDE SEQUENCE</scope>
    <source>
        <strain evidence="25">AF72</strain>
    </source>
</reference>